<dbReference type="Proteomes" id="UP000321436">
    <property type="component" value="Unassembled WGS sequence"/>
</dbReference>
<gene>
    <name evidence="3" type="ORF">CCY01nite_01990</name>
</gene>
<dbReference type="InterPro" id="IPR035234">
    <property type="entry name" value="IgGFc-bd_N"/>
</dbReference>
<sequence>MKSWMFRVFNLRALLLVACTLLIQPAVFAQNKSNTGTDFWVGYGHHQFMEPGMGNTQEMVLYLSAEQPANVTVTIDGTAWTRTYNIPANTSITTEFIPKAGFYDTRLYSVPPDFGGTGSEGIFSNKGIHIVSNVPIVANAHIFGSASSGATMLMPTATWGYNYTSLNSQQYYQDNCFSWMYVVAKEDNTTFEITPSAPTRNGRPPGVPFTVTMNKGDIYQVVGAAIGGGWGHDLTGTKVRSIPNSSGICHPIGAFSGSSRTYITCPSGSPGGGDNIIQQLLPEQTWGRRYLTAPFSNGDAATDMRTGLYRVLVTDPATEVKRNGTTLTGLTNNAYYEFVSNTADLIEADKAVLVAQYMSSSGGCPDASGPGDPEMIYLSPLGQGVKKTAFYRSTSENITVNYVTLIVPTAALSSLLIDGSNSFEHTYPHPRLPEYTVVVKRYNAAVAQGMITCDQPFTGITYGMGIVESYGYNVGLSLNDLTGIGQIKNSEGAAPSNDFSCKGTPVKLSVLLPYQPVTLTWKISSVGATVAPAADVVQNAPAHTGTQVVDGATYYQYTLPQDYTFSQEGDYYIPVVSLNPAITTCQQADTTIIPVTVKPSPDISFTMTNVTACTLDTVYLSAAETNGGFTFDKWTWTFPDGSTANTREAKALFLPGTQQAKLQAISTEGCVSLDSASIEIHDRPTAGFTSAVPAVCETGALTFTDTSAYAGSPHNLTRSWDFGNGAQLIDSITTSSATYQTYGTYTVKLVTKFSALCISDTASTTVTVHANPVITLTAPDDCLPTDRSAAFTSSPATPDGQTISGYQWDFGDGSGTAATKDAVYQYAKDSTYPVHYTVTTSNGCSSDSTFDVAVSAKPELSYSVVPPVCENATGPVSAALATVLNGATGSGIYSGPGIDAAGSLSPAIAGAGMHTAKYVFTTSEGCKDSVTTTFTVRASPALTLTLPSGCLPVNGEASFTGEAATVDGQTISGYQWNFGDGSALSTTKDPVHHYAQPGEYDVVYTATTVNGCTNDTTVRVELGMLPELAYGVIPPVCASQPGPVTVATASVENNLAGNGIYSGTGVSGTGSFDPAVAGVGTHAVKYIFTTSEGCVDSASSSITVNPRPVASFVASADSICQGGSVTFTDMSTGGVSAWNWNFGDGGTASTANPSRRFNASGDFDVRLQVTDAAGCVSEPFSIPVVAMVLPVIDAGPAITVRQGAQVQLQPSANDSTQVTFQWSPAGDFIDPNVLRASLVATRDAVYTLTATSGRNCTASDNVTVTVIKAIKPPNVFSPNGDNINDTWVIRELVHYPDCIVEVFNRYGQRLFRSAGYGTAWDGKYRGSALPIGTYYYVIQPGAGEKPVSGSVTILK</sequence>
<dbReference type="Pfam" id="PF13585">
    <property type="entry name" value="CHU_C"/>
    <property type="match status" value="1"/>
</dbReference>
<dbReference type="InterPro" id="IPR000601">
    <property type="entry name" value="PKD_dom"/>
</dbReference>
<feature type="domain" description="PKD" evidence="2">
    <location>
        <begin position="974"/>
        <end position="1021"/>
    </location>
</feature>
<protein>
    <recommendedName>
        <fullName evidence="2">PKD domain-containing protein</fullName>
    </recommendedName>
</protein>
<dbReference type="CDD" id="cd00146">
    <property type="entry name" value="PKD"/>
    <property type="match status" value="4"/>
</dbReference>
<dbReference type="EMBL" id="BKAU01000001">
    <property type="protein sequence ID" value="GEP93939.1"/>
    <property type="molecule type" value="Genomic_DNA"/>
</dbReference>
<accession>A0A512RE18</accession>
<dbReference type="SMART" id="SM00089">
    <property type="entry name" value="PKD"/>
    <property type="match status" value="5"/>
</dbReference>
<dbReference type="SUPFAM" id="SSF49299">
    <property type="entry name" value="PKD domain"/>
    <property type="match status" value="5"/>
</dbReference>
<dbReference type="OrthoDB" id="7794186at2"/>
<feature type="domain" description="PKD" evidence="2">
    <location>
        <begin position="710"/>
        <end position="773"/>
    </location>
</feature>
<dbReference type="Pfam" id="PF17517">
    <property type="entry name" value="IgGFc_binding"/>
    <property type="match status" value="1"/>
</dbReference>
<keyword evidence="1" id="KW-0732">Signal</keyword>
<proteinExistence type="predicted"/>
<evidence type="ECO:0000313" key="3">
    <source>
        <dbReference type="EMBL" id="GEP93939.1"/>
    </source>
</evidence>
<dbReference type="PROSITE" id="PS50093">
    <property type="entry name" value="PKD"/>
    <property type="match status" value="4"/>
</dbReference>
<dbReference type="NCBIfam" id="TIGR04131">
    <property type="entry name" value="Bac_Flav_CTERM"/>
    <property type="match status" value="1"/>
</dbReference>
<dbReference type="Gene3D" id="2.60.40.10">
    <property type="entry name" value="Immunoglobulins"/>
    <property type="match status" value="5"/>
</dbReference>
<reference evidence="3 4" key="1">
    <citation type="submission" date="2019-07" db="EMBL/GenBank/DDBJ databases">
        <title>Whole genome shotgun sequence of Chitinophaga cymbidii NBRC 109752.</title>
        <authorList>
            <person name="Hosoyama A."/>
            <person name="Uohara A."/>
            <person name="Ohji S."/>
            <person name="Ichikawa N."/>
        </authorList>
    </citation>
    <scope>NUCLEOTIDE SEQUENCE [LARGE SCALE GENOMIC DNA]</scope>
    <source>
        <strain evidence="3 4">NBRC 109752</strain>
    </source>
</reference>
<name>A0A512RE18_9BACT</name>
<feature type="chain" id="PRO_5021830352" description="PKD domain-containing protein" evidence="1">
    <location>
        <begin position="30"/>
        <end position="1355"/>
    </location>
</feature>
<comment type="caution">
    <text evidence="3">The sequence shown here is derived from an EMBL/GenBank/DDBJ whole genome shotgun (WGS) entry which is preliminary data.</text>
</comment>
<evidence type="ECO:0000259" key="2">
    <source>
        <dbReference type="PROSITE" id="PS50093"/>
    </source>
</evidence>
<evidence type="ECO:0000313" key="4">
    <source>
        <dbReference type="Proteomes" id="UP000321436"/>
    </source>
</evidence>
<feature type="domain" description="PKD" evidence="2">
    <location>
        <begin position="1108"/>
        <end position="1191"/>
    </location>
</feature>
<feature type="domain" description="PKD" evidence="2">
    <location>
        <begin position="806"/>
        <end position="856"/>
    </location>
</feature>
<keyword evidence="4" id="KW-1185">Reference proteome</keyword>
<evidence type="ECO:0000256" key="1">
    <source>
        <dbReference type="SAM" id="SignalP"/>
    </source>
</evidence>
<organism evidence="3 4">
    <name type="scientific">Chitinophaga cymbidii</name>
    <dbReference type="NCBI Taxonomy" id="1096750"/>
    <lineage>
        <taxon>Bacteria</taxon>
        <taxon>Pseudomonadati</taxon>
        <taxon>Bacteroidota</taxon>
        <taxon>Chitinophagia</taxon>
        <taxon>Chitinophagales</taxon>
        <taxon>Chitinophagaceae</taxon>
        <taxon>Chitinophaga</taxon>
    </lineage>
</organism>
<dbReference type="InterPro" id="IPR013783">
    <property type="entry name" value="Ig-like_fold"/>
</dbReference>
<dbReference type="InterPro" id="IPR026341">
    <property type="entry name" value="T9SS_type_B"/>
</dbReference>
<dbReference type="Pfam" id="PF18911">
    <property type="entry name" value="PKD_4"/>
    <property type="match status" value="3"/>
</dbReference>
<dbReference type="InterPro" id="IPR035986">
    <property type="entry name" value="PKD_dom_sf"/>
</dbReference>
<feature type="signal peptide" evidence="1">
    <location>
        <begin position="1"/>
        <end position="29"/>
    </location>
</feature>
<dbReference type="InterPro" id="IPR022409">
    <property type="entry name" value="PKD/Chitinase_dom"/>
</dbReference>
<dbReference type="RefSeq" id="WP_146857442.1">
    <property type="nucleotide sequence ID" value="NZ_BKAU01000001.1"/>
</dbReference>